<evidence type="ECO:0008006" key="3">
    <source>
        <dbReference type="Google" id="ProtNLM"/>
    </source>
</evidence>
<protein>
    <recommendedName>
        <fullName evidence="3">Helicase</fullName>
    </recommendedName>
</protein>
<proteinExistence type="predicted"/>
<reference evidence="1 2" key="1">
    <citation type="journal article" date="2016" name="Sci. Rep.">
        <title>Metabolic traits of an uncultured archaeal lineage -MSBL1- from brine pools of the Red Sea.</title>
        <authorList>
            <person name="Mwirichia R."/>
            <person name="Alam I."/>
            <person name="Rashid M."/>
            <person name="Vinu M."/>
            <person name="Ba-Alawi W."/>
            <person name="Anthony Kamau A."/>
            <person name="Kamanda Ngugi D."/>
            <person name="Goker M."/>
            <person name="Klenk H.P."/>
            <person name="Bajic V."/>
            <person name="Stingl U."/>
        </authorList>
    </citation>
    <scope>NUCLEOTIDE SEQUENCE [LARGE SCALE GENOMIC DNA]</scope>
    <source>
        <strain evidence="1">SCGC-AAA259A05</strain>
    </source>
</reference>
<dbReference type="EMBL" id="LHXJ01000052">
    <property type="protein sequence ID" value="KXA90202.1"/>
    <property type="molecule type" value="Genomic_DNA"/>
</dbReference>
<evidence type="ECO:0000313" key="2">
    <source>
        <dbReference type="Proteomes" id="UP000070163"/>
    </source>
</evidence>
<dbReference type="Proteomes" id="UP000070163">
    <property type="component" value="Unassembled WGS sequence"/>
</dbReference>
<sequence length="141" mass="16524">RVLERRLHNKQVKLFCLNCRNWSILTRVRRLSSDPTCNNCEAKFLGLVPRKKRDVLKALKKEEEGKNLDEDEKTSVRRTKETANLILTYGKQAVIAMAGRGIGPQTATRILAKQHKNKEDFYRDILRAERIYARTHKFWNS</sequence>
<comment type="caution">
    <text evidence="1">The sequence shown here is derived from an EMBL/GenBank/DDBJ whole genome shotgun (WGS) entry which is preliminary data.</text>
</comment>
<organism evidence="1 2">
    <name type="scientific">candidate division MSBL1 archaeon SCGC-AAA259A05</name>
    <dbReference type="NCBI Taxonomy" id="1698259"/>
    <lineage>
        <taxon>Archaea</taxon>
        <taxon>Methanobacteriati</taxon>
        <taxon>Methanobacteriota</taxon>
        <taxon>candidate division MSBL1</taxon>
    </lineage>
</organism>
<name>A0A133U7M1_9EURY</name>
<accession>A0A133U7M1</accession>
<keyword evidence="2" id="KW-1185">Reference proteome</keyword>
<dbReference type="AlphaFoldDB" id="A0A133U7M1"/>
<evidence type="ECO:0000313" key="1">
    <source>
        <dbReference type="EMBL" id="KXA90202.1"/>
    </source>
</evidence>
<gene>
    <name evidence="1" type="ORF">AKJ57_04330</name>
</gene>
<feature type="non-terminal residue" evidence="1">
    <location>
        <position position="1"/>
    </location>
</feature>